<dbReference type="Pfam" id="PF07883">
    <property type="entry name" value="Cupin_2"/>
    <property type="match status" value="1"/>
</dbReference>
<reference evidence="2 3" key="1">
    <citation type="submission" date="2018-12" db="EMBL/GenBank/DDBJ databases">
        <title>The Draft Genome Sequence of the Soil Bacterium Pedobacter tournemirensis R1.</title>
        <authorList>
            <person name="He J."/>
        </authorList>
    </citation>
    <scope>NUCLEOTIDE SEQUENCE [LARGE SCALE GENOMIC DNA]</scope>
    <source>
        <strain evidence="2 3">R1</strain>
    </source>
</reference>
<dbReference type="InterPro" id="IPR053146">
    <property type="entry name" value="QDO-like"/>
</dbReference>
<dbReference type="AlphaFoldDB" id="A0A4Q0M543"/>
<dbReference type="Gene3D" id="2.60.120.10">
    <property type="entry name" value="Jelly Rolls"/>
    <property type="match status" value="1"/>
</dbReference>
<dbReference type="PANTHER" id="PTHR36440">
    <property type="entry name" value="PUTATIVE (AFU_ORTHOLOGUE AFUA_8G07350)-RELATED"/>
    <property type="match status" value="1"/>
</dbReference>
<dbReference type="InterPro" id="IPR014710">
    <property type="entry name" value="RmlC-like_jellyroll"/>
</dbReference>
<gene>
    <name evidence="2" type="ORF">EKH83_18305</name>
</gene>
<organism evidence="2 3">
    <name type="scientific">Arcticibacter tournemirensis</name>
    <dbReference type="NCBI Taxonomy" id="699437"/>
    <lineage>
        <taxon>Bacteria</taxon>
        <taxon>Pseudomonadati</taxon>
        <taxon>Bacteroidota</taxon>
        <taxon>Sphingobacteriia</taxon>
        <taxon>Sphingobacteriales</taxon>
        <taxon>Sphingobacteriaceae</taxon>
        <taxon>Arcticibacter</taxon>
    </lineage>
</organism>
<sequence length="156" mass="17636">MSEELKCEVATVYREYNGGYFRTLISPGQSDGALALMEMVLPQGAEPPMHRHDHEDEAFYLLNGEMLFQIDGKEIHAKAGDAVFAPRKVPHLFKILSREVRFLTLISPGNFWEYFIEFSKPCTGEPVVTPPQGPPSTEFIAHLTKRMTLSYGITIF</sequence>
<accession>A0A4Q0M543</accession>
<dbReference type="InterPro" id="IPR013096">
    <property type="entry name" value="Cupin_2"/>
</dbReference>
<dbReference type="Proteomes" id="UP000290848">
    <property type="component" value="Unassembled WGS sequence"/>
</dbReference>
<name>A0A4Q0M543_9SPHI</name>
<evidence type="ECO:0000313" key="3">
    <source>
        <dbReference type="Proteomes" id="UP000290848"/>
    </source>
</evidence>
<evidence type="ECO:0000313" key="2">
    <source>
        <dbReference type="EMBL" id="RXF67776.1"/>
    </source>
</evidence>
<comment type="caution">
    <text evidence="2">The sequence shown here is derived from an EMBL/GenBank/DDBJ whole genome shotgun (WGS) entry which is preliminary data.</text>
</comment>
<feature type="domain" description="Cupin type-2" evidence="1">
    <location>
        <begin position="38"/>
        <end position="103"/>
    </location>
</feature>
<dbReference type="SUPFAM" id="SSF51182">
    <property type="entry name" value="RmlC-like cupins"/>
    <property type="match status" value="1"/>
</dbReference>
<proteinExistence type="predicted"/>
<dbReference type="EMBL" id="RXOC01000015">
    <property type="protein sequence ID" value="RXF67776.1"/>
    <property type="molecule type" value="Genomic_DNA"/>
</dbReference>
<protein>
    <submittedName>
        <fullName evidence="2">Cupin domain-containing protein</fullName>
    </submittedName>
</protein>
<dbReference type="PANTHER" id="PTHR36440:SF1">
    <property type="entry name" value="PUTATIVE (AFU_ORTHOLOGUE AFUA_8G07350)-RELATED"/>
    <property type="match status" value="1"/>
</dbReference>
<dbReference type="RefSeq" id="WP_128770909.1">
    <property type="nucleotide sequence ID" value="NZ_RXOC01000015.1"/>
</dbReference>
<evidence type="ECO:0000259" key="1">
    <source>
        <dbReference type="Pfam" id="PF07883"/>
    </source>
</evidence>
<dbReference type="InterPro" id="IPR011051">
    <property type="entry name" value="RmlC_Cupin_sf"/>
</dbReference>